<proteinExistence type="predicted"/>
<evidence type="ECO:0000313" key="2">
    <source>
        <dbReference type="Proteomes" id="UP000814003"/>
    </source>
</evidence>
<comment type="caution">
    <text evidence="1">The sequence shown here is derived from an EMBL/GenBank/DDBJ whole genome shotgun (WGS) entry which is preliminary data.</text>
</comment>
<name>A0ABS9FGW0_9PSED</name>
<keyword evidence="2" id="KW-1185">Reference proteome</keyword>
<dbReference type="EMBL" id="WKED01000099">
    <property type="protein sequence ID" value="MCF5110748.1"/>
    <property type="molecule type" value="Genomic_DNA"/>
</dbReference>
<gene>
    <name evidence="1" type="ORF">GIW56_28520</name>
</gene>
<dbReference type="RefSeq" id="WP_146476346.1">
    <property type="nucleotide sequence ID" value="NZ_WKED01000099.1"/>
</dbReference>
<sequence>MKLVFREYLASLRERNELDVVLPDLLSELGFNVISRPSTGPRQFGVDVAAISPEVDGEQKLYLFTIKQGDLTRAEWDAVPQGVRTSINDIIDVYIPKRISAQYESLKIVICLCFGGSVKEAVRDNLTGLISRLTDERISFQEWNGDYMAGLLADGLLQHQHVSKTLQSRFQKSIAMLDEPDVSVRHFTALIEGLAEADNLDASQRLATLRQMYICLSVLFVWARTQENLEAPYRASELVILRAWELVKADIEAASIGHTRIGLTFSELLDLHTKIWAELMEVKILPLAAKRDALASSVNSHSPVDISLKLFEILGRIAVRGLWVLWPHLDSDGIRVLDASEVPEEASRLGRHIVELINNNRTLFSPIADEQVIEVSCALMFLSMMSDWRNHAQDYCGELLTHYEFNFTRHYQYPTIHSSYQELIRHPAAKTKEYRAQHTKGSALVPIMLLWATLNGKTEASEHFAQFIRSEMTHCNQQLWMPGPDTEAVLYRGDPSHGLALCDIPITADGDATRNILLKECSEDGHYTGLSAIRLGHWPIFVMACRHGRLPLPPPLWLPLVIRENSAAPPVGDSRLSSIATVRAHSAYWSARQAGADLRSGGDSVINFVSLPTWEADSGEWPGEH</sequence>
<protein>
    <submittedName>
        <fullName evidence="1">Chemotaxis protein</fullName>
    </submittedName>
</protein>
<organism evidence="1 2">
    <name type="scientific">Pseudomonas gessardii</name>
    <dbReference type="NCBI Taxonomy" id="78544"/>
    <lineage>
        <taxon>Bacteria</taxon>
        <taxon>Pseudomonadati</taxon>
        <taxon>Pseudomonadota</taxon>
        <taxon>Gammaproteobacteria</taxon>
        <taxon>Pseudomonadales</taxon>
        <taxon>Pseudomonadaceae</taxon>
        <taxon>Pseudomonas</taxon>
    </lineage>
</organism>
<accession>A0ABS9FGW0</accession>
<reference evidence="1 2" key="1">
    <citation type="submission" date="2019-11" db="EMBL/GenBank/DDBJ databases">
        <title>Epiphytic Pseudomonas syringae from cherry orchards.</title>
        <authorList>
            <person name="Hulin M.T."/>
        </authorList>
    </citation>
    <scope>NUCLEOTIDE SEQUENCE [LARGE SCALE GENOMIC DNA]</scope>
    <source>
        <strain evidence="1 2">PA-6-5B</strain>
    </source>
</reference>
<dbReference type="Proteomes" id="UP000814003">
    <property type="component" value="Unassembled WGS sequence"/>
</dbReference>
<evidence type="ECO:0000313" key="1">
    <source>
        <dbReference type="EMBL" id="MCF5110748.1"/>
    </source>
</evidence>